<dbReference type="UniPathway" id="UPA00342"/>
<comment type="pathway">
    <text evidence="6">Cell wall biogenesis.</text>
</comment>
<dbReference type="InterPro" id="IPR001347">
    <property type="entry name" value="SIS_dom"/>
</dbReference>
<dbReference type="NCBIfam" id="NF003915">
    <property type="entry name" value="PRK05441.1"/>
    <property type="match status" value="1"/>
</dbReference>
<sequence>MEPDKSIERLETEMWDRTIPWLENLSTAEMLRAINQADQAVPILVGEQIPVISEAVDLIALVLQRGGRLFYVGAGTSGRLGILDAAECPPTFNTDPTMIQAIMAGGQDAILHAVEGAEDDVEAGAHAVKDYGIDERDVVVGLSASGRTPFVLGALREARQLGARTISVNCNHDPETQPYSDITIVIPTGPEMIMGSTRLKAGTATKLVLNMLSTGAMIRLGKTYHNLMVDVKATNFKLRERARRIVMLAADVDYPTADILLTQSGYEVKTAILMHLLHVDAKEARQLLTDHQGMLDSLL</sequence>
<evidence type="ECO:0000256" key="7">
    <source>
        <dbReference type="ARBA" id="ARBA00061234"/>
    </source>
</evidence>
<dbReference type="CDD" id="cd05007">
    <property type="entry name" value="SIS_Etherase"/>
    <property type="match status" value="1"/>
</dbReference>
<dbReference type="NCBIfam" id="TIGR00274">
    <property type="entry name" value="N-acetylmuramic acid 6-phosphate etherase"/>
    <property type="match status" value="1"/>
</dbReference>
<dbReference type="STRING" id="28034.BFX07_11390"/>
<dbReference type="OrthoDB" id="9813395at2"/>
<gene>
    <name evidence="12" type="primary">murQ</name>
    <name evidence="14" type="ORF">SAMN00768000_2762</name>
</gene>
<dbReference type="GO" id="GO:0046348">
    <property type="term" value="P:amino sugar catabolic process"/>
    <property type="evidence" value="ECO:0007669"/>
    <property type="project" value="InterPro"/>
</dbReference>
<comment type="function">
    <text evidence="12">Specifically catalyzes the cleavage of the D-lactyl ether substituent of MurNAc 6-phosphate, producing GlcNAc 6-phosphate and D-lactate.</text>
</comment>
<dbReference type="PROSITE" id="PS01272">
    <property type="entry name" value="GCKR"/>
    <property type="match status" value="1"/>
</dbReference>
<name>A0A1W1WJA7_SULTA</name>
<dbReference type="GO" id="GO:0016803">
    <property type="term" value="F:ether hydrolase activity"/>
    <property type="evidence" value="ECO:0007669"/>
    <property type="project" value="TreeGrafter"/>
</dbReference>
<comment type="catalytic activity">
    <reaction evidence="4 12">
        <text>N-acetyl-D-muramate 6-phosphate + H2O = N-acetyl-D-glucosamine 6-phosphate + (R)-lactate</text>
        <dbReference type="Rhea" id="RHEA:26410"/>
        <dbReference type="ChEBI" id="CHEBI:15377"/>
        <dbReference type="ChEBI" id="CHEBI:16004"/>
        <dbReference type="ChEBI" id="CHEBI:57513"/>
        <dbReference type="ChEBI" id="CHEBI:58722"/>
        <dbReference type="EC" id="4.2.1.126"/>
    </reaction>
</comment>
<evidence type="ECO:0000256" key="11">
    <source>
        <dbReference type="ARBA" id="ARBA00084049"/>
    </source>
</evidence>
<evidence type="ECO:0000256" key="6">
    <source>
        <dbReference type="ARBA" id="ARBA00060672"/>
    </source>
</evidence>
<dbReference type="Gene3D" id="1.10.8.1080">
    <property type="match status" value="1"/>
</dbReference>
<dbReference type="Pfam" id="PF22645">
    <property type="entry name" value="GKRP_SIS_N"/>
    <property type="match status" value="1"/>
</dbReference>
<evidence type="ECO:0000256" key="1">
    <source>
        <dbReference type="ARBA" id="ARBA00011738"/>
    </source>
</evidence>
<dbReference type="FunFam" id="3.40.50.10490:FF:000014">
    <property type="entry name" value="N-acetylmuramic acid 6-phosphate etherase"/>
    <property type="match status" value="1"/>
</dbReference>
<comment type="pathway">
    <text evidence="12">Amino-sugar metabolism; N-acetylmuramate degradation.</text>
</comment>
<dbReference type="NCBIfam" id="NF009222">
    <property type="entry name" value="PRK12570.1"/>
    <property type="match status" value="1"/>
</dbReference>
<dbReference type="GO" id="GO:0097173">
    <property type="term" value="P:N-acetylmuramic acid catabolic process"/>
    <property type="evidence" value="ECO:0007669"/>
    <property type="project" value="UniProtKB-UniPathway"/>
</dbReference>
<dbReference type="RefSeq" id="WP_020373206.1">
    <property type="nucleotide sequence ID" value="NZ_FWWY01000001.1"/>
</dbReference>
<comment type="similarity">
    <text evidence="7 12">Belongs to the GCKR-like family. MurNAc-6-P etherase subfamily.</text>
</comment>
<feature type="domain" description="SIS" evidence="13">
    <location>
        <begin position="59"/>
        <end position="222"/>
    </location>
</feature>
<keyword evidence="2 12" id="KW-0456">Lyase</keyword>
<dbReference type="InterPro" id="IPR040190">
    <property type="entry name" value="MURQ/GCKR"/>
</dbReference>
<evidence type="ECO:0000256" key="12">
    <source>
        <dbReference type="HAMAP-Rule" id="MF_00068"/>
    </source>
</evidence>
<dbReference type="PANTHER" id="PTHR10088:SF4">
    <property type="entry name" value="GLUCOKINASE REGULATORY PROTEIN"/>
    <property type="match status" value="1"/>
</dbReference>
<comment type="pathway">
    <text evidence="5">Amino-sugar metabolism; 1,6-anhydro-N-acetylmuramate degradation.</text>
</comment>
<dbReference type="Gene3D" id="3.40.50.10490">
    <property type="entry name" value="Glucose-6-phosphate isomerase like protein, domain 1"/>
    <property type="match status" value="2"/>
</dbReference>
<evidence type="ECO:0000256" key="5">
    <source>
        <dbReference type="ARBA" id="ARBA00060595"/>
    </source>
</evidence>
<organism evidence="14 15">
    <name type="scientific">Sulfobacillus thermosulfidooxidans (strain DSM 9293 / VKM B-1269 / AT-1)</name>
    <dbReference type="NCBI Taxonomy" id="929705"/>
    <lineage>
        <taxon>Bacteria</taxon>
        <taxon>Bacillati</taxon>
        <taxon>Bacillota</taxon>
        <taxon>Clostridia</taxon>
        <taxon>Eubacteriales</taxon>
        <taxon>Clostridiales Family XVII. Incertae Sedis</taxon>
        <taxon>Sulfobacillus</taxon>
    </lineage>
</organism>
<dbReference type="InterPro" id="IPR005488">
    <property type="entry name" value="Etherase_MurQ"/>
</dbReference>
<evidence type="ECO:0000256" key="9">
    <source>
        <dbReference type="ARBA" id="ARBA00070061"/>
    </source>
</evidence>
<dbReference type="GO" id="GO:0009254">
    <property type="term" value="P:peptidoglycan turnover"/>
    <property type="evidence" value="ECO:0007669"/>
    <property type="project" value="TreeGrafter"/>
</dbReference>
<evidence type="ECO:0000259" key="13">
    <source>
        <dbReference type="PROSITE" id="PS51464"/>
    </source>
</evidence>
<dbReference type="InterPro" id="IPR005486">
    <property type="entry name" value="Glucokinase_regulatory_CS"/>
</dbReference>
<evidence type="ECO:0000256" key="3">
    <source>
        <dbReference type="ARBA" id="ARBA00023277"/>
    </source>
</evidence>
<dbReference type="FunFam" id="1.10.8.1080:FF:000001">
    <property type="entry name" value="N-acetylmuramic acid 6-phosphate etherase"/>
    <property type="match status" value="1"/>
</dbReference>
<dbReference type="SUPFAM" id="SSF53697">
    <property type="entry name" value="SIS domain"/>
    <property type="match status" value="1"/>
</dbReference>
<evidence type="ECO:0000256" key="10">
    <source>
        <dbReference type="ARBA" id="ARBA00077905"/>
    </source>
</evidence>
<evidence type="ECO:0000313" key="15">
    <source>
        <dbReference type="Proteomes" id="UP000192660"/>
    </source>
</evidence>
<dbReference type="HAMAP" id="MF_00068">
    <property type="entry name" value="MurQ"/>
    <property type="match status" value="1"/>
</dbReference>
<dbReference type="PANTHER" id="PTHR10088">
    <property type="entry name" value="GLUCOKINASE REGULATORY PROTEIN"/>
    <property type="match status" value="1"/>
</dbReference>
<proteinExistence type="inferred from homology"/>
<evidence type="ECO:0000256" key="2">
    <source>
        <dbReference type="ARBA" id="ARBA00023239"/>
    </source>
</evidence>
<keyword evidence="3 12" id="KW-0119">Carbohydrate metabolism</keyword>
<evidence type="ECO:0000256" key="8">
    <source>
        <dbReference type="ARBA" id="ARBA00067056"/>
    </source>
</evidence>
<evidence type="ECO:0000256" key="4">
    <source>
        <dbReference type="ARBA" id="ARBA00051747"/>
    </source>
</evidence>
<comment type="subunit">
    <text evidence="1 12">Homodimer.</text>
</comment>
<protein>
    <recommendedName>
        <fullName evidence="9 12">N-acetylmuramic acid 6-phosphate etherase</fullName>
        <shortName evidence="12">MurNAc-6-P etherase</shortName>
        <ecNumber evidence="8 12">4.2.1.126</ecNumber>
    </recommendedName>
    <alternativeName>
        <fullName evidence="11 12">N-acetylmuramic acid 6-phosphate hydrolase</fullName>
    </alternativeName>
    <alternativeName>
        <fullName evidence="10 12">N-acetylmuramic acid 6-phosphate lyase</fullName>
    </alternativeName>
</protein>
<feature type="active site" description="Proton donor" evidence="12">
    <location>
        <position position="87"/>
    </location>
</feature>
<keyword evidence="15" id="KW-1185">Reference proteome</keyword>
<dbReference type="EMBL" id="FWWY01000001">
    <property type="protein sequence ID" value="SMC06336.1"/>
    <property type="molecule type" value="Genomic_DNA"/>
</dbReference>
<dbReference type="PROSITE" id="PS51464">
    <property type="entry name" value="SIS"/>
    <property type="match status" value="1"/>
</dbReference>
<dbReference type="InterPro" id="IPR046348">
    <property type="entry name" value="SIS_dom_sf"/>
</dbReference>
<accession>A0A1W1WJA7</accession>
<evidence type="ECO:0000313" key="14">
    <source>
        <dbReference type="EMBL" id="SMC06336.1"/>
    </source>
</evidence>
<dbReference type="Proteomes" id="UP000192660">
    <property type="component" value="Unassembled WGS sequence"/>
</dbReference>
<dbReference type="EC" id="4.2.1.126" evidence="8 12"/>
<comment type="miscellaneous">
    <text evidence="12">A lyase-type mechanism (elimination/hydration) is suggested for the cleavage of the lactyl ether bond of MurNAc 6-phosphate, with the formation of an alpha,beta-unsaturated aldehyde intermediate with (E)-stereochemistry, followed by the syn addition of water to give product.</text>
</comment>
<dbReference type="AlphaFoldDB" id="A0A1W1WJA7"/>
<dbReference type="GO" id="GO:0097367">
    <property type="term" value="F:carbohydrate derivative binding"/>
    <property type="evidence" value="ECO:0007669"/>
    <property type="project" value="InterPro"/>
</dbReference>
<dbReference type="GO" id="GO:0016835">
    <property type="term" value="F:carbon-oxygen lyase activity"/>
    <property type="evidence" value="ECO:0007669"/>
    <property type="project" value="UniProtKB-UniRule"/>
</dbReference>
<reference evidence="15" key="1">
    <citation type="submission" date="2017-04" db="EMBL/GenBank/DDBJ databases">
        <authorList>
            <person name="Varghese N."/>
            <person name="Submissions S."/>
        </authorList>
    </citation>
    <scope>NUCLEOTIDE SEQUENCE [LARGE SCALE GENOMIC DNA]</scope>
    <source>
        <strain evidence="15">DSM 9293</strain>
    </source>
</reference>
<feature type="active site" evidence="12">
    <location>
        <position position="118"/>
    </location>
</feature>